<protein>
    <submittedName>
        <fullName evidence="2">Uncharacterized protein</fullName>
    </submittedName>
</protein>
<keyword evidence="3" id="KW-1185">Reference proteome</keyword>
<feature type="coiled-coil region" evidence="1">
    <location>
        <begin position="318"/>
        <end position="354"/>
    </location>
</feature>
<reference evidence="2" key="1">
    <citation type="submission" date="2023-08" db="EMBL/GenBank/DDBJ databases">
        <authorList>
            <person name="Audoor S."/>
            <person name="Bilcke G."/>
        </authorList>
    </citation>
    <scope>NUCLEOTIDE SEQUENCE</scope>
</reference>
<evidence type="ECO:0000256" key="1">
    <source>
        <dbReference type="SAM" id="Coils"/>
    </source>
</evidence>
<gene>
    <name evidence="2" type="ORF">CYCCA115_LOCUS18404</name>
</gene>
<name>A0AAD2G218_9STRA</name>
<comment type="caution">
    <text evidence="2">The sequence shown here is derived from an EMBL/GenBank/DDBJ whole genome shotgun (WGS) entry which is preliminary data.</text>
</comment>
<keyword evidence="1" id="KW-0175">Coiled coil</keyword>
<sequence>MGVAFRSGGYTKFVRIGGRTIKDGEAAAIWNRSGEHSQIVGPKRILMFYSTIRFLTRFKAEADQYLKIQHRDGTVEHLQGPVQMYLNPSFHDTISVNDGIKLKENEVIQVSHLPMLKNEDIAYNTDGTAVEKDESLVVKKSKRFVLGPALFIPAEDEIVEEFSWSGLPEETCCTLNYGSGDISRFKKIQLHTKRVWSVKVPIGSGSAKVHASLAITYTIDSIDKVTMHSDPCAFICGALMGDIQDLLSEDLPTVKSAADFRSIQTKVTYKMSGSKSFPNLMGTGEAIGFSIDSIQVLEVTPGSRMQKQLATEHEREMRMNAQVANKESEIKFQELELEERRKKMENEIELSRKEAKMQADLAEELHVQKVSALTQEQEMTKIRKQENLGSLKASDALVLEFLGNLKELGVDMSKYLCTEAGNKASRKIIDRAPSLATYSNPATFSDSEERKE</sequence>
<dbReference type="Proteomes" id="UP001295423">
    <property type="component" value="Unassembled WGS sequence"/>
</dbReference>
<proteinExistence type="predicted"/>
<organism evidence="2 3">
    <name type="scientific">Cylindrotheca closterium</name>
    <dbReference type="NCBI Taxonomy" id="2856"/>
    <lineage>
        <taxon>Eukaryota</taxon>
        <taxon>Sar</taxon>
        <taxon>Stramenopiles</taxon>
        <taxon>Ochrophyta</taxon>
        <taxon>Bacillariophyta</taxon>
        <taxon>Bacillariophyceae</taxon>
        <taxon>Bacillariophycidae</taxon>
        <taxon>Bacillariales</taxon>
        <taxon>Bacillariaceae</taxon>
        <taxon>Cylindrotheca</taxon>
    </lineage>
</organism>
<evidence type="ECO:0000313" key="3">
    <source>
        <dbReference type="Proteomes" id="UP001295423"/>
    </source>
</evidence>
<dbReference type="AlphaFoldDB" id="A0AAD2G218"/>
<accession>A0AAD2G218</accession>
<evidence type="ECO:0000313" key="2">
    <source>
        <dbReference type="EMBL" id="CAJ1959987.1"/>
    </source>
</evidence>
<dbReference type="EMBL" id="CAKOGP040002036">
    <property type="protein sequence ID" value="CAJ1959987.1"/>
    <property type="molecule type" value="Genomic_DNA"/>
</dbReference>